<feature type="compositionally biased region" description="Basic and acidic residues" evidence="3">
    <location>
        <begin position="929"/>
        <end position="943"/>
    </location>
</feature>
<dbReference type="PANTHER" id="PTHR11125">
    <property type="entry name" value="SUPPRESSOR OF TY 5"/>
    <property type="match status" value="1"/>
</dbReference>
<dbReference type="InterPro" id="IPR039659">
    <property type="entry name" value="SPT5"/>
</dbReference>
<feature type="domain" description="KOW" evidence="4">
    <location>
        <begin position="476"/>
        <end position="503"/>
    </location>
</feature>
<feature type="region of interest" description="Disordered" evidence="3">
    <location>
        <begin position="743"/>
        <end position="1458"/>
    </location>
</feature>
<feature type="region of interest" description="Disordered" evidence="3">
    <location>
        <begin position="382"/>
        <end position="408"/>
    </location>
</feature>
<feature type="compositionally biased region" description="Low complexity" evidence="3">
    <location>
        <begin position="684"/>
        <end position="695"/>
    </location>
</feature>
<feature type="compositionally biased region" description="Low complexity" evidence="3">
    <location>
        <begin position="551"/>
        <end position="564"/>
    </location>
</feature>
<dbReference type="InterPro" id="IPR014722">
    <property type="entry name" value="Rib_uL2_dom2"/>
</dbReference>
<feature type="compositionally biased region" description="Basic and acidic residues" evidence="3">
    <location>
        <begin position="1180"/>
        <end position="1208"/>
    </location>
</feature>
<dbReference type="InterPro" id="IPR041977">
    <property type="entry name" value="KOW_Spt5_4"/>
</dbReference>
<dbReference type="GO" id="GO:0006357">
    <property type="term" value="P:regulation of transcription by RNA polymerase II"/>
    <property type="evidence" value="ECO:0007669"/>
    <property type="project" value="InterPro"/>
</dbReference>
<dbReference type="PANTHER" id="PTHR11125:SF8">
    <property type="entry name" value="PROTEIN RNA-DIRECTED DNA METHYLATION 3"/>
    <property type="match status" value="1"/>
</dbReference>
<dbReference type="GO" id="GO:0032784">
    <property type="term" value="P:regulation of DNA-templated transcription elongation"/>
    <property type="evidence" value="ECO:0007669"/>
    <property type="project" value="InterPro"/>
</dbReference>
<dbReference type="CDD" id="cd06084">
    <property type="entry name" value="KOW_Spt5_4"/>
    <property type="match status" value="1"/>
</dbReference>
<feature type="compositionally biased region" description="Polar residues" evidence="3">
    <location>
        <begin position="536"/>
        <end position="548"/>
    </location>
</feature>
<keyword evidence="6" id="KW-1185">Reference proteome</keyword>
<dbReference type="Pfam" id="PF23042">
    <property type="entry name" value="KOW1_SPT5"/>
    <property type="match status" value="1"/>
</dbReference>
<name>A0A2Z7ATP5_9LAMI</name>
<feature type="compositionally biased region" description="Polar residues" evidence="3">
    <location>
        <begin position="960"/>
        <end position="979"/>
    </location>
</feature>
<keyword evidence="2" id="KW-0539">Nucleus</keyword>
<feature type="compositionally biased region" description="Basic and acidic residues" evidence="3">
    <location>
        <begin position="867"/>
        <end position="882"/>
    </location>
</feature>
<dbReference type="Proteomes" id="UP000250235">
    <property type="component" value="Unassembled WGS sequence"/>
</dbReference>
<feature type="compositionally biased region" description="Polar residues" evidence="3">
    <location>
        <begin position="917"/>
        <end position="928"/>
    </location>
</feature>
<feature type="compositionally biased region" description="Basic and acidic residues" evidence="3">
    <location>
        <begin position="1016"/>
        <end position="1048"/>
    </location>
</feature>
<dbReference type="FunFam" id="2.30.30.30:FF:000053">
    <property type="entry name" value="Protein RNA-directed DNA methylation 3"/>
    <property type="match status" value="1"/>
</dbReference>
<feature type="domain" description="KOW" evidence="4">
    <location>
        <begin position="581"/>
        <end position="608"/>
    </location>
</feature>
<gene>
    <name evidence="5" type="ORF">F511_01732</name>
</gene>
<dbReference type="Gene3D" id="3.30.70.940">
    <property type="entry name" value="NusG, N-terminal domain"/>
    <property type="match status" value="1"/>
</dbReference>
<accession>A0A2Z7ATP5</accession>
<feature type="region of interest" description="Disordered" evidence="3">
    <location>
        <begin position="536"/>
        <end position="570"/>
    </location>
</feature>
<feature type="compositionally biased region" description="Polar residues" evidence="3">
    <location>
        <begin position="1403"/>
        <end position="1416"/>
    </location>
</feature>
<dbReference type="SMART" id="SM00739">
    <property type="entry name" value="KOW"/>
    <property type="match status" value="3"/>
</dbReference>
<feature type="compositionally biased region" description="Gly residues" evidence="3">
    <location>
        <begin position="1210"/>
        <end position="1227"/>
    </location>
</feature>
<dbReference type="EMBL" id="KV012839">
    <property type="protein sequence ID" value="KZV24250.1"/>
    <property type="molecule type" value="Genomic_DNA"/>
</dbReference>
<dbReference type="CDD" id="cd06081">
    <property type="entry name" value="KOW_Spt5_1"/>
    <property type="match status" value="1"/>
</dbReference>
<evidence type="ECO:0000259" key="4">
    <source>
        <dbReference type="SMART" id="SM00739"/>
    </source>
</evidence>
<dbReference type="Pfam" id="PF23290">
    <property type="entry name" value="KOW5_SPT5"/>
    <property type="match status" value="1"/>
</dbReference>
<feature type="region of interest" description="Disordered" evidence="3">
    <location>
        <begin position="1"/>
        <end position="95"/>
    </location>
</feature>
<dbReference type="Pfam" id="PF23291">
    <property type="entry name" value="KOW4_SPT5"/>
    <property type="match status" value="1"/>
</dbReference>
<comment type="subcellular location">
    <subcellularLocation>
        <location evidence="1">Nucleus</location>
    </subcellularLocation>
</comment>
<feature type="compositionally biased region" description="Basic and acidic residues" evidence="3">
    <location>
        <begin position="850"/>
        <end position="860"/>
    </location>
</feature>
<feature type="compositionally biased region" description="Basic and acidic residues" evidence="3">
    <location>
        <begin position="1379"/>
        <end position="1393"/>
    </location>
</feature>
<feature type="compositionally biased region" description="Polar residues" evidence="3">
    <location>
        <begin position="1066"/>
        <end position="1089"/>
    </location>
</feature>
<dbReference type="InterPro" id="IPR005824">
    <property type="entry name" value="KOW"/>
</dbReference>
<dbReference type="Pfam" id="PF03439">
    <property type="entry name" value="Spt5-NGN"/>
    <property type="match status" value="1"/>
</dbReference>
<protein>
    <recommendedName>
        <fullName evidence="4">KOW domain-containing protein</fullName>
    </recommendedName>
</protein>
<proteinExistence type="predicted"/>
<feature type="compositionally biased region" description="Basic and acidic residues" evidence="3">
    <location>
        <begin position="387"/>
        <end position="398"/>
    </location>
</feature>
<reference evidence="5 6" key="1">
    <citation type="journal article" date="2015" name="Proc. Natl. Acad. Sci. U.S.A.">
        <title>The resurrection genome of Boea hygrometrica: A blueprint for survival of dehydration.</title>
        <authorList>
            <person name="Xiao L."/>
            <person name="Yang G."/>
            <person name="Zhang L."/>
            <person name="Yang X."/>
            <person name="Zhao S."/>
            <person name="Ji Z."/>
            <person name="Zhou Q."/>
            <person name="Hu M."/>
            <person name="Wang Y."/>
            <person name="Chen M."/>
            <person name="Xu Y."/>
            <person name="Jin H."/>
            <person name="Xiao X."/>
            <person name="Hu G."/>
            <person name="Bao F."/>
            <person name="Hu Y."/>
            <person name="Wan P."/>
            <person name="Li L."/>
            <person name="Deng X."/>
            <person name="Kuang T."/>
            <person name="Xiang C."/>
            <person name="Zhu J.K."/>
            <person name="Oliver M.J."/>
            <person name="He Y."/>
        </authorList>
    </citation>
    <scope>NUCLEOTIDE SEQUENCE [LARGE SCALE GENOMIC DNA]</scope>
    <source>
        <strain evidence="6">cv. XS01</strain>
    </source>
</reference>
<sequence>MVSDKGKEKVSNSGGKGKRKWGGGLDDDKTGRKRKNRSGGVQFYDDVAYEVDKDSDDSDDDDDLYDSELYEQELELESDSKNDPGKASSFPFIPKEEEMGEEEFERLMEGRFKQGAGFVTHAEDSKRLFEGNTYLPSAKNPTVWKVKCMVGRERYSAFCLMQKFVDLKCLGTKLQIVSAFAPDHIKGFIFIEADKQSDIYEACKGLCTIYSTKSAPLPNNEMSQLLSVRSKSCGISKGMWARVKSGKYKGDLAMVVAVNDSRKKVTAKLIPRIDLKAIAGKFGGGIAAKRTAIPAQRLISPSELEEFRPLIQRRRDRDTNEMFEFLDGMMLKDGYLYKKIPIDSLNYWGVVPTKDEQLKFESSMKDESADVQWLSQLFGEKKKQKKQQVEDVKGDKGGGKSKGSSSSNVGTSFMHDLVFFGRRDFGVVIGSEKGDCVKVIKEGLEGQLVVTVKQSDLRSASFDKKLFTVLDHHSNTVSINDHVRVLEGPLKDKQGIVKKIYKGILFLCDETEQENDGYICIKGQLCEKVNSSFTASNAKGSEPGSSSFMDLPSSPKSPLSPSKSWQEKDDKCNFKRQESGMFSVGQSLRIRVGPLKGYLCRVLAVRRSDVTVKLDSQKKILTVKFEHLSEVRGRNPALSQGEDSGAVKPFDFLETQNGASDWMDGAILSTEGNNWNIGGSTERSSWSSLPTSDSSVPNESVSTDPVAGDAKKEDSGWQIKDTSNHNSSWGAVSVGEKTVSDGGPVDCWGSGSGWKQTTSKSVEPHQDNFHNAEKNESWGKASEKWSTAAGNCGSKVAWGQSDVSSDRPSGGWDDASQELNKPEASAWKKDKFPLPDSAVMDESKWANQGDMKKNSAEGWEKSGSTWGKDRESELEGPSKKNQEPSQWNLSEKWNNKSVPTGNNVDIDSSAGEWDNLGTANKSVSQTKNWDTKIVDGIATEKEQANSWSKPNPVGVDSGPSWKQDSKSSWGKQDSKSSWGMQDEGPLSRSKPNEGASGSHDLAKDFNWRNNQASGWGKKDDCGGKSNEGKDMKSGWKQESDGTKDDGGGKEWGSSNRDEDDKPSGWNMPNVSNNSGSSDWGKTLTGNADSWNKEKKPNENARSSWTTENTSVDGQSSDWSSVSQDKATNGHLGSWKSEKNVDGGSSAGWGQSNWLKGETHDTGGNQGSSWSGKSNWDSWNDTDRSNNDDTGDRGRGGNWRDRGGRDRGGFRGRGGSGRGGFGGRGGGRGDSDFGGFESRWGSDRGAIGGRGGSDRDGGFRSRGGFRGRGRGDWRNSGGYLLEEKPYSWNKGSNNDSEGWRSSGSRGSWNQGDKETNQETNWNSSTKWNKLSGNSEMDTWQSKESNKGEGQSGSWSKAVSTSWGTASQTENTRWSITEPSNENKTKESTQDKEPSDSWGKAFASSRETAPENASSFGNWNLPEARDGGQPKESPEDEGPSDSWGKAAASSWGDGSSKGGW</sequence>
<evidence type="ECO:0000256" key="1">
    <source>
        <dbReference type="ARBA" id="ARBA00004123"/>
    </source>
</evidence>
<evidence type="ECO:0000256" key="3">
    <source>
        <dbReference type="SAM" id="MobiDB-lite"/>
    </source>
</evidence>
<feature type="compositionally biased region" description="Polar residues" evidence="3">
    <location>
        <begin position="1166"/>
        <end position="1175"/>
    </location>
</feature>
<dbReference type="GO" id="GO:0006368">
    <property type="term" value="P:transcription elongation by RNA polymerase II"/>
    <property type="evidence" value="ECO:0007669"/>
    <property type="project" value="TreeGrafter"/>
</dbReference>
<dbReference type="InterPro" id="IPR036735">
    <property type="entry name" value="NGN_dom_sf"/>
</dbReference>
<feature type="compositionally biased region" description="Low complexity" evidence="3">
    <location>
        <begin position="1298"/>
        <end position="1307"/>
    </location>
</feature>
<dbReference type="CDD" id="cd09888">
    <property type="entry name" value="NGN_Euk"/>
    <property type="match status" value="1"/>
</dbReference>
<organism evidence="5 6">
    <name type="scientific">Dorcoceras hygrometricum</name>
    <dbReference type="NCBI Taxonomy" id="472368"/>
    <lineage>
        <taxon>Eukaryota</taxon>
        <taxon>Viridiplantae</taxon>
        <taxon>Streptophyta</taxon>
        <taxon>Embryophyta</taxon>
        <taxon>Tracheophyta</taxon>
        <taxon>Spermatophyta</taxon>
        <taxon>Magnoliopsida</taxon>
        <taxon>eudicotyledons</taxon>
        <taxon>Gunneridae</taxon>
        <taxon>Pentapetalae</taxon>
        <taxon>asterids</taxon>
        <taxon>lamiids</taxon>
        <taxon>Lamiales</taxon>
        <taxon>Gesneriaceae</taxon>
        <taxon>Didymocarpoideae</taxon>
        <taxon>Trichosporeae</taxon>
        <taxon>Loxocarpinae</taxon>
        <taxon>Dorcoceras</taxon>
    </lineage>
</organism>
<dbReference type="GO" id="GO:0003729">
    <property type="term" value="F:mRNA binding"/>
    <property type="evidence" value="ECO:0007669"/>
    <property type="project" value="TreeGrafter"/>
</dbReference>
<evidence type="ECO:0000313" key="6">
    <source>
        <dbReference type="Proteomes" id="UP000250235"/>
    </source>
</evidence>
<feature type="compositionally biased region" description="Low complexity" evidence="3">
    <location>
        <begin position="1438"/>
        <end position="1452"/>
    </location>
</feature>
<feature type="compositionally biased region" description="Polar residues" evidence="3">
    <location>
        <begin position="720"/>
        <end position="730"/>
    </location>
</feature>
<dbReference type="InterPro" id="IPR041973">
    <property type="entry name" value="KOW_Spt5_1"/>
</dbReference>
<dbReference type="InterPro" id="IPR041978">
    <property type="entry name" value="KOW_Spt5_5"/>
</dbReference>
<feature type="domain" description="KOW" evidence="4">
    <location>
        <begin position="234"/>
        <end position="261"/>
    </location>
</feature>
<evidence type="ECO:0000256" key="2">
    <source>
        <dbReference type="ARBA" id="ARBA00023242"/>
    </source>
</evidence>
<dbReference type="OrthoDB" id="28901at2759"/>
<dbReference type="Gene3D" id="2.30.30.30">
    <property type="match status" value="1"/>
</dbReference>
<feature type="compositionally biased region" description="Basic and acidic residues" evidence="3">
    <location>
        <begin position="1"/>
        <end position="10"/>
    </location>
</feature>
<feature type="compositionally biased region" description="Polar residues" evidence="3">
    <location>
        <begin position="1099"/>
        <end position="1126"/>
    </location>
</feature>
<dbReference type="InterPro" id="IPR039385">
    <property type="entry name" value="NGN_Euk"/>
</dbReference>
<feature type="compositionally biased region" description="Basic and acidic residues" evidence="3">
    <location>
        <begin position="1421"/>
        <end position="1431"/>
    </location>
</feature>
<evidence type="ECO:0000313" key="5">
    <source>
        <dbReference type="EMBL" id="KZV24250.1"/>
    </source>
</evidence>
<feature type="compositionally biased region" description="Acidic residues" evidence="3">
    <location>
        <begin position="47"/>
        <end position="77"/>
    </location>
</feature>
<feature type="compositionally biased region" description="Polar residues" evidence="3">
    <location>
        <begin position="1316"/>
        <end position="1378"/>
    </location>
</feature>
<dbReference type="InterPro" id="IPR005100">
    <property type="entry name" value="NGN-domain"/>
</dbReference>
<dbReference type="Pfam" id="PF23037">
    <property type="entry name" value="KOWx_SPT5"/>
    <property type="match status" value="1"/>
</dbReference>
<feature type="region of interest" description="Disordered" evidence="3">
    <location>
        <begin position="678"/>
        <end position="730"/>
    </location>
</feature>
<dbReference type="GO" id="GO:0032044">
    <property type="term" value="C:DSIF complex"/>
    <property type="evidence" value="ECO:0007669"/>
    <property type="project" value="TreeGrafter"/>
</dbReference>
<feature type="compositionally biased region" description="Basic and acidic residues" evidence="3">
    <location>
        <begin position="762"/>
        <end position="783"/>
    </location>
</feature>
<dbReference type="InterPro" id="IPR057936">
    <property type="entry name" value="KOWx_Spt5"/>
</dbReference>
<feature type="compositionally biased region" description="Polar residues" evidence="3">
    <location>
        <begin position="883"/>
        <end position="906"/>
    </location>
</feature>